<feature type="compositionally biased region" description="Low complexity" evidence="1">
    <location>
        <begin position="11"/>
        <end position="37"/>
    </location>
</feature>
<dbReference type="Proteomes" id="UP000193411">
    <property type="component" value="Unassembled WGS sequence"/>
</dbReference>
<dbReference type="EMBL" id="MCFL01000024">
    <property type="protein sequence ID" value="ORZ35107.1"/>
    <property type="molecule type" value="Genomic_DNA"/>
</dbReference>
<feature type="non-terminal residue" evidence="2">
    <location>
        <position position="76"/>
    </location>
</feature>
<evidence type="ECO:0000256" key="1">
    <source>
        <dbReference type="SAM" id="MobiDB-lite"/>
    </source>
</evidence>
<name>A0A1Y2HKH5_9FUNG</name>
<comment type="caution">
    <text evidence="2">The sequence shown here is derived from an EMBL/GenBank/DDBJ whole genome shotgun (WGS) entry which is preliminary data.</text>
</comment>
<keyword evidence="3" id="KW-1185">Reference proteome</keyword>
<reference evidence="2 3" key="1">
    <citation type="submission" date="2016-07" db="EMBL/GenBank/DDBJ databases">
        <title>Pervasive Adenine N6-methylation of Active Genes in Fungi.</title>
        <authorList>
            <consortium name="DOE Joint Genome Institute"/>
            <person name="Mondo S.J."/>
            <person name="Dannebaum R.O."/>
            <person name="Kuo R.C."/>
            <person name="Labutti K."/>
            <person name="Haridas S."/>
            <person name="Kuo A."/>
            <person name="Salamov A."/>
            <person name="Ahrendt S.R."/>
            <person name="Lipzen A."/>
            <person name="Sullivan W."/>
            <person name="Andreopoulos W.B."/>
            <person name="Clum A."/>
            <person name="Lindquist E."/>
            <person name="Daum C."/>
            <person name="Ramamoorthy G.K."/>
            <person name="Gryganskyi A."/>
            <person name="Culley D."/>
            <person name="Magnuson J.K."/>
            <person name="James T.Y."/>
            <person name="O'Malley M.A."/>
            <person name="Stajich J.E."/>
            <person name="Spatafora J.W."/>
            <person name="Visel A."/>
            <person name="Grigoriev I.V."/>
        </authorList>
    </citation>
    <scope>NUCLEOTIDE SEQUENCE [LARGE SCALE GENOMIC DNA]</scope>
    <source>
        <strain evidence="2 3">PL171</strain>
    </source>
</reference>
<proteinExistence type="predicted"/>
<evidence type="ECO:0000313" key="2">
    <source>
        <dbReference type="EMBL" id="ORZ35107.1"/>
    </source>
</evidence>
<evidence type="ECO:0000313" key="3">
    <source>
        <dbReference type="Proteomes" id="UP000193411"/>
    </source>
</evidence>
<sequence>MRSKNIPSQPPASSSASARQSGSFLSSTFASSASSAGPHHDKRQGKRGKGEIISRSQFVSSLSAESQLPSTLSPGA</sequence>
<feature type="compositionally biased region" description="Polar residues" evidence="1">
    <location>
        <begin position="54"/>
        <end position="76"/>
    </location>
</feature>
<organism evidence="2 3">
    <name type="scientific">Catenaria anguillulae PL171</name>
    <dbReference type="NCBI Taxonomy" id="765915"/>
    <lineage>
        <taxon>Eukaryota</taxon>
        <taxon>Fungi</taxon>
        <taxon>Fungi incertae sedis</taxon>
        <taxon>Blastocladiomycota</taxon>
        <taxon>Blastocladiomycetes</taxon>
        <taxon>Blastocladiales</taxon>
        <taxon>Catenariaceae</taxon>
        <taxon>Catenaria</taxon>
    </lineage>
</organism>
<dbReference type="AlphaFoldDB" id="A0A1Y2HKH5"/>
<feature type="region of interest" description="Disordered" evidence="1">
    <location>
        <begin position="1"/>
        <end position="76"/>
    </location>
</feature>
<gene>
    <name evidence="2" type="ORF">BCR44DRAFT_43794</name>
</gene>
<protein>
    <submittedName>
        <fullName evidence="2">Uncharacterized protein</fullName>
    </submittedName>
</protein>
<accession>A0A1Y2HKH5</accession>